<reference evidence="2 3" key="1">
    <citation type="submission" date="2020-08" db="EMBL/GenBank/DDBJ databases">
        <title>Genomic Encyclopedia of Type Strains, Phase IV (KMG-IV): sequencing the most valuable type-strain genomes for metagenomic binning, comparative biology and taxonomic classification.</title>
        <authorList>
            <person name="Goeker M."/>
        </authorList>
    </citation>
    <scope>NUCLEOTIDE SEQUENCE [LARGE SCALE GENOMIC DNA]</scope>
    <source>
        <strain evidence="2 3">DSM 11805</strain>
    </source>
</reference>
<keyword evidence="1" id="KW-0472">Membrane</keyword>
<feature type="transmembrane region" description="Helical" evidence="1">
    <location>
        <begin position="21"/>
        <end position="41"/>
    </location>
</feature>
<gene>
    <name evidence="2" type="ORF">GGQ92_000950</name>
</gene>
<dbReference type="Proteomes" id="UP000572212">
    <property type="component" value="Unassembled WGS sequence"/>
</dbReference>
<evidence type="ECO:0000313" key="2">
    <source>
        <dbReference type="EMBL" id="MBB6512169.1"/>
    </source>
</evidence>
<keyword evidence="1" id="KW-1133">Transmembrane helix</keyword>
<keyword evidence="3" id="KW-1185">Reference proteome</keyword>
<comment type="caution">
    <text evidence="2">The sequence shown here is derived from an EMBL/GenBank/DDBJ whole genome shotgun (WGS) entry which is preliminary data.</text>
</comment>
<evidence type="ECO:0000256" key="1">
    <source>
        <dbReference type="SAM" id="Phobius"/>
    </source>
</evidence>
<feature type="transmembrane region" description="Helical" evidence="1">
    <location>
        <begin position="47"/>
        <end position="67"/>
    </location>
</feature>
<name>A0A841RI68_9BACI</name>
<feature type="transmembrane region" description="Helical" evidence="1">
    <location>
        <begin position="204"/>
        <end position="224"/>
    </location>
</feature>
<accession>A0A841RI68</accession>
<evidence type="ECO:0000313" key="3">
    <source>
        <dbReference type="Proteomes" id="UP000572212"/>
    </source>
</evidence>
<dbReference type="AlphaFoldDB" id="A0A841RI68"/>
<feature type="transmembrane region" description="Helical" evidence="1">
    <location>
        <begin position="131"/>
        <end position="153"/>
    </location>
</feature>
<dbReference type="RefSeq" id="WP_184245128.1">
    <property type="nucleotide sequence ID" value="NZ_BAAACU010000002.1"/>
</dbReference>
<proteinExistence type="predicted"/>
<dbReference type="EMBL" id="JACHON010000002">
    <property type="protein sequence ID" value="MBB6512169.1"/>
    <property type="molecule type" value="Genomic_DNA"/>
</dbReference>
<protein>
    <submittedName>
        <fullName evidence="2">ABC-2 type transport system permease protein</fullName>
    </submittedName>
</protein>
<keyword evidence="1" id="KW-0812">Transmembrane</keyword>
<feature type="transmembrane region" description="Helical" evidence="1">
    <location>
        <begin position="88"/>
        <end position="111"/>
    </location>
</feature>
<feature type="transmembrane region" description="Helical" evidence="1">
    <location>
        <begin position="165"/>
        <end position="184"/>
    </location>
</feature>
<organism evidence="2 3">
    <name type="scientific">Gracilibacillus halotolerans</name>
    <dbReference type="NCBI Taxonomy" id="74386"/>
    <lineage>
        <taxon>Bacteria</taxon>
        <taxon>Bacillati</taxon>
        <taxon>Bacillota</taxon>
        <taxon>Bacilli</taxon>
        <taxon>Bacillales</taxon>
        <taxon>Bacillaceae</taxon>
        <taxon>Gracilibacillus</taxon>
    </lineage>
</organism>
<sequence length="234" mass="26981">MLKQVRLNLFYLYKTSIRSILLFWFIYLLFIGALLVLTTIIGGGMQFIGVNVIPSFIFTIIFSIFFFKDTFPFLIKYGTNRHSYLISLVIFTLLYAVGMTILSHLVTNIIAQVVKLFQIENFIFLGMDESFEIPVTIMEVFIFEALLYALLFLLCSCITVVFFRFGYLLGAICIAPFIAMFFFPEVVEKLVGLGKLLALGYEEYHIGVYFILYAIFSLIIWLLIRNASILDQTK</sequence>